<evidence type="ECO:0000313" key="4">
    <source>
        <dbReference type="Proteomes" id="UP000293398"/>
    </source>
</evidence>
<dbReference type="Gene3D" id="3.40.50.1820">
    <property type="entry name" value="alpha/beta hydrolase"/>
    <property type="match status" value="1"/>
</dbReference>
<evidence type="ECO:0000313" key="3">
    <source>
        <dbReference type="EMBL" id="RZT99030.1"/>
    </source>
</evidence>
<proteinExistence type="inferred from homology"/>
<comment type="caution">
    <text evidence="3">The sequence shown here is derived from an EMBL/GenBank/DDBJ whole genome shotgun (WGS) entry which is preliminary data.</text>
</comment>
<gene>
    <name evidence="3" type="ORF">EV681_0811</name>
</gene>
<name>A0A4Q7VRA4_9BURK</name>
<dbReference type="InterPro" id="IPR029058">
    <property type="entry name" value="AB_hydrolase_fold"/>
</dbReference>
<dbReference type="Proteomes" id="UP000293398">
    <property type="component" value="Unassembled WGS sequence"/>
</dbReference>
<comment type="similarity">
    <text evidence="1">Belongs to the thioesterase family.</text>
</comment>
<reference evidence="3 4" key="1">
    <citation type="submission" date="2019-02" db="EMBL/GenBank/DDBJ databases">
        <title>Genomic Encyclopedia of Type Strains, Phase IV (KMG-IV): sequencing the most valuable type-strain genomes for metagenomic binning, comparative biology and taxonomic classification.</title>
        <authorList>
            <person name="Goeker M."/>
        </authorList>
    </citation>
    <scope>NUCLEOTIDE SEQUENCE [LARGE SCALE GENOMIC DNA]</scope>
    <source>
        <strain evidence="3 4">DSM 23814</strain>
    </source>
</reference>
<protein>
    <submittedName>
        <fullName evidence="3">Surfactin synthase thioesterase subunit</fullName>
    </submittedName>
</protein>
<dbReference type="RefSeq" id="WP_130303332.1">
    <property type="nucleotide sequence ID" value="NZ_SHKO01000001.1"/>
</dbReference>
<dbReference type="SUPFAM" id="SSF53474">
    <property type="entry name" value="alpha/beta-Hydrolases"/>
    <property type="match status" value="1"/>
</dbReference>
<dbReference type="AlphaFoldDB" id="A0A4Q7VRA4"/>
<keyword evidence="4" id="KW-1185">Reference proteome</keyword>
<evidence type="ECO:0000256" key="1">
    <source>
        <dbReference type="ARBA" id="ARBA00007169"/>
    </source>
</evidence>
<dbReference type="InterPro" id="IPR012223">
    <property type="entry name" value="TEII"/>
</dbReference>
<dbReference type="PANTHER" id="PTHR11487">
    <property type="entry name" value="THIOESTERASE"/>
    <property type="match status" value="1"/>
</dbReference>
<dbReference type="OrthoDB" id="8480037at2"/>
<organism evidence="3 4">
    <name type="scientific">Advenella incenata</name>
    <dbReference type="NCBI Taxonomy" id="267800"/>
    <lineage>
        <taxon>Bacteria</taxon>
        <taxon>Pseudomonadati</taxon>
        <taxon>Pseudomonadota</taxon>
        <taxon>Betaproteobacteria</taxon>
        <taxon>Burkholderiales</taxon>
        <taxon>Alcaligenaceae</taxon>
    </lineage>
</organism>
<dbReference type="Pfam" id="PF00975">
    <property type="entry name" value="Thioesterase"/>
    <property type="match status" value="1"/>
</dbReference>
<feature type="domain" description="Thioesterase" evidence="2">
    <location>
        <begin position="21"/>
        <end position="242"/>
    </location>
</feature>
<dbReference type="GO" id="GO:0008610">
    <property type="term" value="P:lipid biosynthetic process"/>
    <property type="evidence" value="ECO:0007669"/>
    <property type="project" value="TreeGrafter"/>
</dbReference>
<dbReference type="InterPro" id="IPR001031">
    <property type="entry name" value="Thioesterase"/>
</dbReference>
<accession>A0A4Q7VRA4</accession>
<evidence type="ECO:0000259" key="2">
    <source>
        <dbReference type="Pfam" id="PF00975"/>
    </source>
</evidence>
<dbReference type="PANTHER" id="PTHR11487:SF0">
    <property type="entry name" value="S-ACYL FATTY ACID SYNTHASE THIOESTERASE, MEDIUM CHAIN"/>
    <property type="match status" value="1"/>
</dbReference>
<dbReference type="EMBL" id="SHKO01000001">
    <property type="protein sequence ID" value="RZT99030.1"/>
    <property type="molecule type" value="Genomic_DNA"/>
</dbReference>
<sequence length="250" mass="28254">MNAIDFKKWFVCRNGNERPYQLYMFPYAGGNVASFMNWQKDIAKQFDLIGVQLPGRGSHYSAAFSDDIQILVREMVPLFAGASKPFAFFGHSLGGLLSFLVCRQLYIEGHQVPNCLIISGCKAPEKFSSNTKEELTDAALIAMLREYGGTPEQVLKDNDMMELFIPTIKADLSLVDSFSYQRSEKINVPILVLSGVDDEAHDYSKAFEWVTETIATVEFNEFPGGHFFINNNKDEMFSIINAYLNKHFLP</sequence>